<sequence length="265" mass="30262">MSAVQEIPTNEEWRRLKSLRSYRHRLLNTTRYQQLDRSQLLSGGIGAQNDASLLEDGLRNVMRRNDLDTLFDNGLDADAQDQAFASLTSLCAALESIVATNLWTESLSESESKYPRIDRLLQELGSTEWQFYMASGSRGRKLFVTTDFKSIKGQVDSFNTLFSRLTQPEIQDLEVPNAQQAEKEQTSGSRVQLRKAIKTLQALLRWLAKLTSTTCSGCHDVLLQLPEWDVTSSRERFRKPHLDLYLSCCKPSEWQESRLHELADS</sequence>
<dbReference type="InterPro" id="IPR056002">
    <property type="entry name" value="DUF7580"/>
</dbReference>
<dbReference type="EMBL" id="ML976999">
    <property type="protein sequence ID" value="KAF1954305.1"/>
    <property type="molecule type" value="Genomic_DNA"/>
</dbReference>
<evidence type="ECO:0000313" key="2">
    <source>
        <dbReference type="EMBL" id="KAF1954305.1"/>
    </source>
</evidence>
<reference evidence="2" key="1">
    <citation type="journal article" date="2020" name="Stud. Mycol.">
        <title>101 Dothideomycetes genomes: a test case for predicting lifestyles and emergence of pathogens.</title>
        <authorList>
            <person name="Haridas S."/>
            <person name="Albert R."/>
            <person name="Binder M."/>
            <person name="Bloem J."/>
            <person name="Labutti K."/>
            <person name="Salamov A."/>
            <person name="Andreopoulos B."/>
            <person name="Baker S."/>
            <person name="Barry K."/>
            <person name="Bills G."/>
            <person name="Bluhm B."/>
            <person name="Cannon C."/>
            <person name="Castanera R."/>
            <person name="Culley D."/>
            <person name="Daum C."/>
            <person name="Ezra D."/>
            <person name="Gonzalez J."/>
            <person name="Henrissat B."/>
            <person name="Kuo A."/>
            <person name="Liang C."/>
            <person name="Lipzen A."/>
            <person name="Lutzoni F."/>
            <person name="Magnuson J."/>
            <person name="Mondo S."/>
            <person name="Nolan M."/>
            <person name="Ohm R."/>
            <person name="Pangilinan J."/>
            <person name="Park H.-J."/>
            <person name="Ramirez L."/>
            <person name="Alfaro M."/>
            <person name="Sun H."/>
            <person name="Tritt A."/>
            <person name="Yoshinaga Y."/>
            <person name="Zwiers L.-H."/>
            <person name="Turgeon B."/>
            <person name="Goodwin S."/>
            <person name="Spatafora J."/>
            <person name="Crous P."/>
            <person name="Grigoriev I."/>
        </authorList>
    </citation>
    <scope>NUCLEOTIDE SEQUENCE</scope>
    <source>
        <strain evidence="2">CBS 675.92</strain>
    </source>
</reference>
<name>A0A6A5TNM2_9PLEO</name>
<dbReference type="OrthoDB" id="206201at2759"/>
<gene>
    <name evidence="2" type="ORF">CC80DRAFT_124419</name>
</gene>
<dbReference type="AlphaFoldDB" id="A0A6A5TNM2"/>
<organism evidence="2 3">
    <name type="scientific">Byssothecium circinans</name>
    <dbReference type="NCBI Taxonomy" id="147558"/>
    <lineage>
        <taxon>Eukaryota</taxon>
        <taxon>Fungi</taxon>
        <taxon>Dikarya</taxon>
        <taxon>Ascomycota</taxon>
        <taxon>Pezizomycotina</taxon>
        <taxon>Dothideomycetes</taxon>
        <taxon>Pleosporomycetidae</taxon>
        <taxon>Pleosporales</taxon>
        <taxon>Massarineae</taxon>
        <taxon>Massarinaceae</taxon>
        <taxon>Byssothecium</taxon>
    </lineage>
</organism>
<protein>
    <recommendedName>
        <fullName evidence="1">DUF7580 domain-containing protein</fullName>
    </recommendedName>
</protein>
<evidence type="ECO:0000313" key="3">
    <source>
        <dbReference type="Proteomes" id="UP000800035"/>
    </source>
</evidence>
<accession>A0A6A5TNM2</accession>
<feature type="domain" description="DUF7580" evidence="1">
    <location>
        <begin position="192"/>
        <end position="262"/>
    </location>
</feature>
<evidence type="ECO:0000259" key="1">
    <source>
        <dbReference type="Pfam" id="PF24476"/>
    </source>
</evidence>
<proteinExistence type="predicted"/>
<dbReference type="Pfam" id="PF24476">
    <property type="entry name" value="DUF7580"/>
    <property type="match status" value="1"/>
</dbReference>
<keyword evidence="3" id="KW-1185">Reference proteome</keyword>
<dbReference type="Proteomes" id="UP000800035">
    <property type="component" value="Unassembled WGS sequence"/>
</dbReference>